<evidence type="ECO:0000313" key="2">
    <source>
        <dbReference type="EMBL" id="MCI44266.1"/>
    </source>
</evidence>
<evidence type="ECO:0000256" key="1">
    <source>
        <dbReference type="SAM" id="MobiDB-lite"/>
    </source>
</evidence>
<organism evidence="2 3">
    <name type="scientific">Trifolium medium</name>
    <dbReference type="NCBI Taxonomy" id="97028"/>
    <lineage>
        <taxon>Eukaryota</taxon>
        <taxon>Viridiplantae</taxon>
        <taxon>Streptophyta</taxon>
        <taxon>Embryophyta</taxon>
        <taxon>Tracheophyta</taxon>
        <taxon>Spermatophyta</taxon>
        <taxon>Magnoliopsida</taxon>
        <taxon>eudicotyledons</taxon>
        <taxon>Gunneridae</taxon>
        <taxon>Pentapetalae</taxon>
        <taxon>rosids</taxon>
        <taxon>fabids</taxon>
        <taxon>Fabales</taxon>
        <taxon>Fabaceae</taxon>
        <taxon>Papilionoideae</taxon>
        <taxon>50 kb inversion clade</taxon>
        <taxon>NPAAA clade</taxon>
        <taxon>Hologalegina</taxon>
        <taxon>IRL clade</taxon>
        <taxon>Trifolieae</taxon>
        <taxon>Trifolium</taxon>
    </lineage>
</organism>
<feature type="region of interest" description="Disordered" evidence="1">
    <location>
        <begin position="1"/>
        <end position="30"/>
    </location>
</feature>
<feature type="non-terminal residue" evidence="2">
    <location>
        <position position="44"/>
    </location>
</feature>
<dbReference type="Proteomes" id="UP000265520">
    <property type="component" value="Unassembled WGS sequence"/>
</dbReference>
<feature type="compositionally biased region" description="Basic and acidic residues" evidence="1">
    <location>
        <begin position="17"/>
        <end position="30"/>
    </location>
</feature>
<sequence length="44" mass="4738">MVGGGGKGVVVDGWDGMSKEQEGESWGKDEGERKRICKLSKITL</sequence>
<evidence type="ECO:0000313" key="3">
    <source>
        <dbReference type="Proteomes" id="UP000265520"/>
    </source>
</evidence>
<dbReference type="AlphaFoldDB" id="A0A392S8S9"/>
<name>A0A392S8S9_9FABA</name>
<proteinExistence type="predicted"/>
<accession>A0A392S8S9</accession>
<comment type="caution">
    <text evidence="2">The sequence shown here is derived from an EMBL/GenBank/DDBJ whole genome shotgun (WGS) entry which is preliminary data.</text>
</comment>
<protein>
    <submittedName>
        <fullName evidence="2">Uncharacterized protein</fullName>
    </submittedName>
</protein>
<dbReference type="EMBL" id="LXQA010328268">
    <property type="protein sequence ID" value="MCI44266.1"/>
    <property type="molecule type" value="Genomic_DNA"/>
</dbReference>
<keyword evidence="3" id="KW-1185">Reference proteome</keyword>
<reference evidence="2 3" key="1">
    <citation type="journal article" date="2018" name="Front. Plant Sci.">
        <title>Red Clover (Trifolium pratense) and Zigzag Clover (T. medium) - A Picture of Genomic Similarities and Differences.</title>
        <authorList>
            <person name="Dluhosova J."/>
            <person name="Istvanek J."/>
            <person name="Nedelnik J."/>
            <person name="Repkova J."/>
        </authorList>
    </citation>
    <scope>NUCLEOTIDE SEQUENCE [LARGE SCALE GENOMIC DNA]</scope>
    <source>
        <strain evidence="3">cv. 10/8</strain>
        <tissue evidence="2">Leaf</tissue>
    </source>
</reference>